<comment type="caution">
    <text evidence="1">The sequence shown here is derived from an EMBL/GenBank/DDBJ whole genome shotgun (WGS) entry which is preliminary data.</text>
</comment>
<evidence type="ECO:0008006" key="3">
    <source>
        <dbReference type="Google" id="ProtNLM"/>
    </source>
</evidence>
<accession>A0AAV0E1F0</accession>
<evidence type="ECO:0000313" key="2">
    <source>
        <dbReference type="Proteomes" id="UP001152523"/>
    </source>
</evidence>
<organism evidence="1 2">
    <name type="scientific">Cuscuta epithymum</name>
    <dbReference type="NCBI Taxonomy" id="186058"/>
    <lineage>
        <taxon>Eukaryota</taxon>
        <taxon>Viridiplantae</taxon>
        <taxon>Streptophyta</taxon>
        <taxon>Embryophyta</taxon>
        <taxon>Tracheophyta</taxon>
        <taxon>Spermatophyta</taxon>
        <taxon>Magnoliopsida</taxon>
        <taxon>eudicotyledons</taxon>
        <taxon>Gunneridae</taxon>
        <taxon>Pentapetalae</taxon>
        <taxon>asterids</taxon>
        <taxon>lamiids</taxon>
        <taxon>Solanales</taxon>
        <taxon>Convolvulaceae</taxon>
        <taxon>Cuscuteae</taxon>
        <taxon>Cuscuta</taxon>
        <taxon>Cuscuta subgen. Cuscuta</taxon>
    </lineage>
</organism>
<proteinExistence type="predicted"/>
<dbReference type="Proteomes" id="UP001152523">
    <property type="component" value="Unassembled WGS sequence"/>
</dbReference>
<gene>
    <name evidence="1" type="ORF">CEPIT_LOCUS20671</name>
</gene>
<keyword evidence="2" id="KW-1185">Reference proteome</keyword>
<dbReference type="EMBL" id="CAMAPF010000221">
    <property type="protein sequence ID" value="CAH9114308.1"/>
    <property type="molecule type" value="Genomic_DNA"/>
</dbReference>
<sequence>MVTVEHIYQEGNQAADYLAGFGHSQCSKRPY</sequence>
<evidence type="ECO:0000313" key="1">
    <source>
        <dbReference type="EMBL" id="CAH9114308.1"/>
    </source>
</evidence>
<protein>
    <recommendedName>
        <fullName evidence="3">RNase H type-1 domain-containing protein</fullName>
    </recommendedName>
</protein>
<dbReference type="AlphaFoldDB" id="A0AAV0E1F0"/>
<name>A0AAV0E1F0_9ASTE</name>
<reference evidence="1" key="1">
    <citation type="submission" date="2022-07" db="EMBL/GenBank/DDBJ databases">
        <authorList>
            <person name="Macas J."/>
            <person name="Novak P."/>
            <person name="Neumann P."/>
        </authorList>
    </citation>
    <scope>NUCLEOTIDE SEQUENCE</scope>
</reference>